<sequence length="694" mass="79104">MKHHILTLAILFLTCSCSDDIPEQSGGLGNNQVGPSKPNSVINAKLFDIIDLSYPGLEKAKEFYDAELYYDAAKAILDYYRQRTDIKNPSISLINITVSEDDKLKANFALDNNRFFVNNYYEDASTKKPYSLNKEGKIDWTFKPDGADDEYQKQLHRHQWFVPQAKVYRTTNDEKYIQSWISVYKDWLISNPMPESGTNNTTWWQLQVAERTVSQTQLFDYYKNSVNFTPEWFSEFMCHFAEHADFLVKYPYTQGGNILISQANALAFAGVLFPEFRNASVWMNAGYSILDEEVKKQFLDDGMHYELDFSYHISAIADFYETIKLSEANPSITGNLPADFNTSLHKAAQIVMHFTFPNFFDSKSGGYLVPGFNDTRQSSWTRSVLTRNYNRYVEMFPDDQELLYMGTAGKQGKQPDFDPKSFISSGYYILRNGWEKSSTMMILSNNYSEEAIKVWSHKQPDNGTFELYHNGRNFFPDTGVYSYYTSGGDNSSREWYRQTKVHNTMTLDGKNITEAKGKSLKITTVNNVEIIAFENLGYSNLKHRRYIFYVNKSFFVLVDEGIGSASGTINLNFNLCEGNDNEVIIDTNQNKAYTAFSDGNNMLIQTFGNNVITTASSNGKVSYTPGVEAARKAFSVNMTKTAEQTSRYITVLYPVDNADSAQINATFKNNDFMETGVSLQVIINGTTYDLNCNL</sequence>
<dbReference type="InterPro" id="IPR031680">
    <property type="entry name" value="Hepar_II_III_N"/>
</dbReference>
<keyword evidence="8" id="KW-1185">Reference proteome</keyword>
<evidence type="ECO:0000259" key="5">
    <source>
        <dbReference type="Pfam" id="PF07940"/>
    </source>
</evidence>
<dbReference type="NCBIfam" id="NF045572">
    <property type="entry name" value="Hepsulflyase_bctds"/>
    <property type="match status" value="1"/>
</dbReference>
<comment type="subcellular location">
    <subcellularLocation>
        <location evidence="1">Periplasm</location>
    </subcellularLocation>
</comment>
<dbReference type="AlphaFoldDB" id="A0A840CQH2"/>
<dbReference type="EC" id="4.2.2.8" evidence="7"/>
<feature type="domain" description="Heparinase II/III-like C-terminal" evidence="5">
    <location>
        <begin position="417"/>
        <end position="627"/>
    </location>
</feature>
<evidence type="ECO:0000256" key="2">
    <source>
        <dbReference type="ARBA" id="ARBA00022729"/>
    </source>
</evidence>
<dbReference type="Pfam" id="PF16889">
    <property type="entry name" value="Hepar_II_III_N"/>
    <property type="match status" value="1"/>
</dbReference>
<dbReference type="PANTHER" id="PTHR39210:SF1">
    <property type="entry name" value="HEPARIN-SULFATE LYASE"/>
    <property type="match status" value="1"/>
</dbReference>
<proteinExistence type="predicted"/>
<organism evidence="7 8">
    <name type="scientific">Dysgonomonas hofstadii</name>
    <dbReference type="NCBI Taxonomy" id="637886"/>
    <lineage>
        <taxon>Bacteria</taxon>
        <taxon>Pseudomonadati</taxon>
        <taxon>Bacteroidota</taxon>
        <taxon>Bacteroidia</taxon>
        <taxon>Bacteroidales</taxon>
        <taxon>Dysgonomonadaceae</taxon>
        <taxon>Dysgonomonas</taxon>
    </lineage>
</organism>
<dbReference type="PANTHER" id="PTHR39210">
    <property type="entry name" value="HEPARIN-SULFATE LYASE"/>
    <property type="match status" value="1"/>
</dbReference>
<name>A0A840CQH2_9BACT</name>
<feature type="domain" description="Heparin-sulfate lyase N-terminal" evidence="6">
    <location>
        <begin position="46"/>
        <end position="404"/>
    </location>
</feature>
<evidence type="ECO:0000256" key="4">
    <source>
        <dbReference type="ARBA" id="ARBA00023239"/>
    </source>
</evidence>
<dbReference type="GO" id="GO:0042597">
    <property type="term" value="C:periplasmic space"/>
    <property type="evidence" value="ECO:0007669"/>
    <property type="project" value="UniProtKB-SubCell"/>
</dbReference>
<dbReference type="EMBL" id="JACIEP010000012">
    <property type="protein sequence ID" value="MBB4037291.1"/>
    <property type="molecule type" value="Genomic_DNA"/>
</dbReference>
<dbReference type="Pfam" id="PF07940">
    <property type="entry name" value="Hepar_II_III_C"/>
    <property type="match status" value="1"/>
</dbReference>
<dbReference type="SUPFAM" id="SSF48230">
    <property type="entry name" value="Chondroitin AC/alginate lyase"/>
    <property type="match status" value="1"/>
</dbReference>
<dbReference type="PROSITE" id="PS51257">
    <property type="entry name" value="PROKAR_LIPOPROTEIN"/>
    <property type="match status" value="1"/>
</dbReference>
<dbReference type="Gene3D" id="1.50.10.100">
    <property type="entry name" value="Chondroitin AC/alginate lyase"/>
    <property type="match status" value="1"/>
</dbReference>
<evidence type="ECO:0000256" key="1">
    <source>
        <dbReference type="ARBA" id="ARBA00004418"/>
    </source>
</evidence>
<gene>
    <name evidence="7" type="ORF">GGR21_003208</name>
</gene>
<accession>A0A840CQH2</accession>
<keyword evidence="2" id="KW-0732">Signal</keyword>
<dbReference type="RefSeq" id="WP_183308144.1">
    <property type="nucleotide sequence ID" value="NZ_JACIEP010000012.1"/>
</dbReference>
<evidence type="ECO:0000259" key="6">
    <source>
        <dbReference type="Pfam" id="PF16889"/>
    </source>
</evidence>
<dbReference type="InterPro" id="IPR008929">
    <property type="entry name" value="Chondroitin_lyas"/>
</dbReference>
<keyword evidence="3" id="KW-0574">Periplasm</keyword>
<dbReference type="InterPro" id="IPR054646">
    <property type="entry name" value="HepC"/>
</dbReference>
<comment type="caution">
    <text evidence="7">The sequence shown here is derived from an EMBL/GenBank/DDBJ whole genome shotgun (WGS) entry which is preliminary data.</text>
</comment>
<evidence type="ECO:0000313" key="8">
    <source>
        <dbReference type="Proteomes" id="UP000555103"/>
    </source>
</evidence>
<evidence type="ECO:0000256" key="3">
    <source>
        <dbReference type="ARBA" id="ARBA00022764"/>
    </source>
</evidence>
<protein>
    <submittedName>
        <fullName evidence="7">Heparan-sulfate lyase</fullName>
        <ecNumber evidence="7">4.2.2.8</ecNumber>
    </submittedName>
</protein>
<keyword evidence="4 7" id="KW-0456">Lyase</keyword>
<dbReference type="Gene3D" id="2.70.98.70">
    <property type="match status" value="1"/>
</dbReference>
<reference evidence="7 8" key="1">
    <citation type="submission" date="2020-08" db="EMBL/GenBank/DDBJ databases">
        <title>Genomic Encyclopedia of Type Strains, Phase IV (KMG-IV): sequencing the most valuable type-strain genomes for metagenomic binning, comparative biology and taxonomic classification.</title>
        <authorList>
            <person name="Goeker M."/>
        </authorList>
    </citation>
    <scope>NUCLEOTIDE SEQUENCE [LARGE SCALE GENOMIC DNA]</scope>
    <source>
        <strain evidence="7 8">DSM 104969</strain>
    </source>
</reference>
<dbReference type="InterPro" id="IPR012480">
    <property type="entry name" value="Hepar_II_III_C"/>
</dbReference>
<evidence type="ECO:0000313" key="7">
    <source>
        <dbReference type="EMBL" id="MBB4037291.1"/>
    </source>
</evidence>
<dbReference type="GO" id="GO:0015021">
    <property type="term" value="F:heparin-sulfate lyase activity"/>
    <property type="evidence" value="ECO:0007669"/>
    <property type="project" value="UniProtKB-EC"/>
</dbReference>
<dbReference type="Proteomes" id="UP000555103">
    <property type="component" value="Unassembled WGS sequence"/>
</dbReference>